<feature type="compositionally biased region" description="Basic residues" evidence="9">
    <location>
        <begin position="832"/>
        <end position="843"/>
    </location>
</feature>
<feature type="compositionally biased region" description="Basic and acidic residues" evidence="9">
    <location>
        <begin position="522"/>
        <end position="536"/>
    </location>
</feature>
<evidence type="ECO:0000256" key="2">
    <source>
        <dbReference type="ARBA" id="ARBA00022517"/>
    </source>
</evidence>
<evidence type="ECO:0000256" key="7">
    <source>
        <dbReference type="ARBA" id="ARBA00023242"/>
    </source>
</evidence>
<feature type="compositionally biased region" description="Basic and acidic residues" evidence="9">
    <location>
        <begin position="638"/>
        <end position="652"/>
    </location>
</feature>
<keyword evidence="5 8" id="KW-0808">Transferase</keyword>
<dbReference type="InterPro" id="IPR029063">
    <property type="entry name" value="SAM-dependent_MTases_sf"/>
</dbReference>
<dbReference type="HAMAP" id="MF_01547">
    <property type="entry name" value="RNA_methyltr_E"/>
    <property type="match status" value="1"/>
</dbReference>
<keyword evidence="6 8" id="KW-0949">S-adenosyl-L-methionine</keyword>
<evidence type="ECO:0000259" key="11">
    <source>
        <dbReference type="Pfam" id="PF07780"/>
    </source>
</evidence>
<dbReference type="FunFam" id="3.40.50.150:FF:000004">
    <property type="entry name" value="AdoMet-dependent rRNA methyltransferase SPB1"/>
    <property type="match status" value="1"/>
</dbReference>
<feature type="region of interest" description="Disordered" evidence="9">
    <location>
        <begin position="496"/>
        <end position="659"/>
    </location>
</feature>
<evidence type="ECO:0000259" key="12">
    <source>
        <dbReference type="Pfam" id="PF11861"/>
    </source>
</evidence>
<comment type="subcellular location">
    <subcellularLocation>
        <location evidence="1 8">Nucleus</location>
        <location evidence="1 8">Nucleolus</location>
    </subcellularLocation>
</comment>
<comment type="function">
    <text evidence="8">Probable methyltransferase involved in the maturation of rRNA and in the biogenesis of ribosomal subunits.</text>
</comment>
<dbReference type="EC" id="2.1.1.-" evidence="8"/>
<evidence type="ECO:0000256" key="4">
    <source>
        <dbReference type="ARBA" id="ARBA00022603"/>
    </source>
</evidence>
<dbReference type="OMA" id="QRKDKYY"/>
<feature type="binding site" evidence="8">
    <location>
        <position position="92"/>
    </location>
    <ligand>
        <name>S-adenosyl-L-methionine</name>
        <dbReference type="ChEBI" id="CHEBI:59789"/>
    </ligand>
</feature>
<evidence type="ECO:0000256" key="1">
    <source>
        <dbReference type="ARBA" id="ARBA00004604"/>
    </source>
</evidence>
<comment type="similarity">
    <text evidence="8">Belongs to the class I-like SAM-binding methyltransferase superfamily. RNA methyltransferase RlmE family. SPB1 subfamily.</text>
</comment>
<feature type="compositionally biased region" description="Basic and acidic residues" evidence="9">
    <location>
        <begin position="544"/>
        <end position="561"/>
    </location>
</feature>
<dbReference type="PANTHER" id="PTHR10920">
    <property type="entry name" value="RIBOSOMAL RNA METHYLTRANSFERASE"/>
    <property type="match status" value="1"/>
</dbReference>
<feature type="binding site" evidence="8">
    <location>
        <position position="76"/>
    </location>
    <ligand>
        <name>S-adenosyl-L-methionine</name>
        <dbReference type="ChEBI" id="CHEBI:59789"/>
    </ligand>
</feature>
<dbReference type="Gene3D" id="3.40.50.150">
    <property type="entry name" value="Vaccinia Virus protein VP39"/>
    <property type="match status" value="1"/>
</dbReference>
<dbReference type="PANTHER" id="PTHR10920:SF13">
    <property type="entry name" value="PRE-RRNA 2'-O-RIBOSE RNA METHYLTRANSFERASE FTSJ3"/>
    <property type="match status" value="1"/>
</dbReference>
<protein>
    <recommendedName>
        <fullName evidence="8">Putative rRNA methyltransferase</fullName>
        <ecNumber evidence="8">2.1.1.-</ecNumber>
    </recommendedName>
    <alternativeName>
        <fullName evidence="8">2'-O-ribose RNA methyltransferase SPB1 homolog</fullName>
    </alternativeName>
</protein>
<feature type="compositionally biased region" description="Acidic residues" evidence="9">
    <location>
        <begin position="429"/>
        <end position="441"/>
    </location>
</feature>
<feature type="domain" description="DUF3381" evidence="12">
    <location>
        <begin position="239"/>
        <end position="390"/>
    </location>
</feature>
<dbReference type="GO" id="GO:0005730">
    <property type="term" value="C:nucleolus"/>
    <property type="evidence" value="ECO:0007669"/>
    <property type="project" value="UniProtKB-SubCell"/>
</dbReference>
<feature type="coiled-coil region" evidence="8">
    <location>
        <begin position="322"/>
        <end position="391"/>
    </location>
</feature>
<feature type="domain" description="Ribosomal RNA methyltransferase FtsJ" evidence="10">
    <location>
        <begin position="24"/>
        <end position="200"/>
    </location>
</feature>
<feature type="compositionally biased region" description="Basic and acidic residues" evidence="9">
    <location>
        <begin position="821"/>
        <end position="831"/>
    </location>
</feature>
<feature type="binding site" evidence="8">
    <location>
        <position position="58"/>
    </location>
    <ligand>
        <name>S-adenosyl-L-methionine</name>
        <dbReference type="ChEBI" id="CHEBI:59789"/>
    </ligand>
</feature>
<evidence type="ECO:0000256" key="6">
    <source>
        <dbReference type="ARBA" id="ARBA00022691"/>
    </source>
</evidence>
<dbReference type="OrthoDB" id="1287559at2759"/>
<feature type="domain" description="Ribosomal RNA methyltransferase SPB1-like C-terminal" evidence="11">
    <location>
        <begin position="617"/>
        <end position="831"/>
    </location>
</feature>
<dbReference type="Pfam" id="PF07780">
    <property type="entry name" value="Spb1_C"/>
    <property type="match status" value="1"/>
</dbReference>
<dbReference type="InParanoid" id="A0A078AK98"/>
<dbReference type="GO" id="GO:0000463">
    <property type="term" value="P:maturation of LSU-rRNA from tricistronic rRNA transcript (SSU-rRNA, 5.8S rRNA, LSU-rRNA)"/>
    <property type="evidence" value="ECO:0007669"/>
    <property type="project" value="TreeGrafter"/>
</dbReference>
<feature type="compositionally biased region" description="Acidic residues" evidence="9">
    <location>
        <begin position="467"/>
        <end position="477"/>
    </location>
</feature>
<dbReference type="InterPro" id="IPR024576">
    <property type="entry name" value="rRNA_MeTfrase_Spb1_DUF3381"/>
</dbReference>
<dbReference type="EMBL" id="CCKQ01010806">
    <property type="protein sequence ID" value="CDW82321.1"/>
    <property type="molecule type" value="Genomic_DNA"/>
</dbReference>
<evidence type="ECO:0000256" key="3">
    <source>
        <dbReference type="ARBA" id="ARBA00022552"/>
    </source>
</evidence>
<keyword evidence="14" id="KW-1185">Reference proteome</keyword>
<proteinExistence type="inferred from homology"/>
<dbReference type="Pfam" id="PF11861">
    <property type="entry name" value="DUF3381"/>
    <property type="match status" value="1"/>
</dbReference>
<feature type="compositionally biased region" description="Acidic residues" evidence="9">
    <location>
        <begin position="595"/>
        <end position="604"/>
    </location>
</feature>
<evidence type="ECO:0000256" key="5">
    <source>
        <dbReference type="ARBA" id="ARBA00022679"/>
    </source>
</evidence>
<dbReference type="InterPro" id="IPR012920">
    <property type="entry name" value="rRNA_MeTfrase_SPB1-like_C"/>
</dbReference>
<dbReference type="InterPro" id="IPR002877">
    <property type="entry name" value="RNA_MeTrfase_FtsJ_dom"/>
</dbReference>
<feature type="binding site" evidence="8">
    <location>
        <position position="56"/>
    </location>
    <ligand>
        <name>S-adenosyl-L-methionine</name>
        <dbReference type="ChEBI" id="CHEBI:59789"/>
    </ligand>
</feature>
<feature type="compositionally biased region" description="Basic and acidic residues" evidence="9">
    <location>
        <begin position="452"/>
        <end position="466"/>
    </location>
</feature>
<feature type="active site" description="Proton acceptor" evidence="8">
    <location>
        <position position="157"/>
    </location>
</feature>
<dbReference type="InterPro" id="IPR015507">
    <property type="entry name" value="rRNA-MeTfrase_E"/>
</dbReference>
<dbReference type="GO" id="GO:0000466">
    <property type="term" value="P:maturation of 5.8S rRNA from tricistronic rRNA transcript (SSU-rRNA, 5.8S rRNA, LSU-rRNA)"/>
    <property type="evidence" value="ECO:0007669"/>
    <property type="project" value="TreeGrafter"/>
</dbReference>
<keyword evidence="3 8" id="KW-0698">rRNA processing</keyword>
<dbReference type="GO" id="GO:0016435">
    <property type="term" value="F:rRNA (guanine) methyltransferase activity"/>
    <property type="evidence" value="ECO:0007669"/>
    <property type="project" value="TreeGrafter"/>
</dbReference>
<feature type="region of interest" description="Disordered" evidence="9">
    <location>
        <begin position="821"/>
        <end position="843"/>
    </location>
</feature>
<name>A0A078AK98_STYLE</name>
<feature type="binding site" evidence="8">
    <location>
        <position position="117"/>
    </location>
    <ligand>
        <name>S-adenosyl-L-methionine</name>
        <dbReference type="ChEBI" id="CHEBI:59789"/>
    </ligand>
</feature>
<sequence>MGNKKQKNKARLDKFYFMAKEHGFRSRAAFKLIQLNKKYDFLSTAKCLVDLCAAPGGWLQVAAKYMPVASIKIGVDLAPIKPIKGVVTFQEDITTARCIQLIRKELKHFKADIVLNDGAPNVGADWAKDAYNQAELCLFALKVATDVLRKGGTFVTKVFRSKDYNSLLYVFNQLFNKVEATKPQASRTQSAEIFVVCQGYKAPDVIDPKFLDPKFALEEVEDEMDASKQITSLKKLLENKVNRGGYTENSGNMGTLYQETDFIEFLESQDPYVFLSAYNKFKIDDKTKDIFKTQPPPDEIFIICDDLKVCGRRELFSILKYRNKYQNTMEQQRKKAKSIMDKQNKELNKKEPTEAELEAIADKELEETIKRVEKERKRQDKREKIKKAKSEFRQKMSVIASTDIYNMNDEVLFDRRTLEKLHDVDIEELEFDESEEEEDENYANGDIVISKNAREREAKKNKKAAEDEGEDDDSDIDDNTKRINKMAEDIDAFYSSKKEYQGERDRKADKKDKKKKALIEQQRLKKDEVKQEKQLNNEDLIDEEGNRKVKFAKDIVDRSDSEVEASDDEDDAGFFMNPLLMKKQADSKKKHQDSDVEWSDEDESDSGKKGKGKKKEKEKDLKLGKRKNREQEDNDFFTNKEIEVVPQEKFEQESDMDSDDMAETRALAKVMLRKKARTEILDATYNRYATFDDEGELPDWFVQDERRNFRPNIPITKEQVMEEKRILKEYNERPSKKVTEAKARKKKRLAKAMNKIKQKAQVIAEQDINEGSKMRQIQKLYRKEKTKMKEDKKYVVSKSFSHVGKAKVPRHMKVVDKRMKKDLKMQKIREKQAKHRGKGGKKK</sequence>
<dbReference type="AlphaFoldDB" id="A0A078AK98"/>
<organism evidence="13 14">
    <name type="scientific">Stylonychia lemnae</name>
    <name type="common">Ciliate</name>
    <dbReference type="NCBI Taxonomy" id="5949"/>
    <lineage>
        <taxon>Eukaryota</taxon>
        <taxon>Sar</taxon>
        <taxon>Alveolata</taxon>
        <taxon>Ciliophora</taxon>
        <taxon>Intramacronucleata</taxon>
        <taxon>Spirotrichea</taxon>
        <taxon>Stichotrichia</taxon>
        <taxon>Sporadotrichida</taxon>
        <taxon>Oxytrichidae</taxon>
        <taxon>Stylonychinae</taxon>
        <taxon>Stylonychia</taxon>
    </lineage>
</organism>
<dbReference type="GO" id="GO:0030687">
    <property type="term" value="C:preribosome, large subunit precursor"/>
    <property type="evidence" value="ECO:0007669"/>
    <property type="project" value="TreeGrafter"/>
</dbReference>
<keyword evidence="2 8" id="KW-0690">Ribosome biogenesis</keyword>
<feature type="compositionally biased region" description="Acidic residues" evidence="9">
    <location>
        <begin position="562"/>
        <end position="572"/>
    </location>
</feature>
<accession>A0A078AK98</accession>
<evidence type="ECO:0000256" key="8">
    <source>
        <dbReference type="HAMAP-Rule" id="MF_03163"/>
    </source>
</evidence>
<evidence type="ECO:0000259" key="10">
    <source>
        <dbReference type="Pfam" id="PF01728"/>
    </source>
</evidence>
<feature type="compositionally biased region" description="Basic and acidic residues" evidence="9">
    <location>
        <begin position="496"/>
        <end position="511"/>
    </location>
</feature>
<gene>
    <name evidence="13" type="primary">Contig16520.g17585</name>
    <name evidence="13" type="ORF">STYLEM_11352</name>
</gene>
<dbReference type="InterPro" id="IPR028589">
    <property type="entry name" value="SPB1-like"/>
</dbReference>
<evidence type="ECO:0000256" key="9">
    <source>
        <dbReference type="SAM" id="MobiDB-lite"/>
    </source>
</evidence>
<keyword evidence="7 8" id="KW-0539">Nucleus</keyword>
<dbReference type="Proteomes" id="UP000039865">
    <property type="component" value="Unassembled WGS sequence"/>
</dbReference>
<reference evidence="13 14" key="1">
    <citation type="submission" date="2014-06" db="EMBL/GenBank/DDBJ databases">
        <authorList>
            <person name="Swart Estienne"/>
        </authorList>
    </citation>
    <scope>NUCLEOTIDE SEQUENCE [LARGE SCALE GENOMIC DNA]</scope>
    <source>
        <strain evidence="13 14">130c</strain>
    </source>
</reference>
<dbReference type="SUPFAM" id="SSF53335">
    <property type="entry name" value="S-adenosyl-L-methionine-dependent methyltransferases"/>
    <property type="match status" value="1"/>
</dbReference>
<dbReference type="Pfam" id="PF01728">
    <property type="entry name" value="FtsJ"/>
    <property type="match status" value="1"/>
</dbReference>
<evidence type="ECO:0000313" key="14">
    <source>
        <dbReference type="Proteomes" id="UP000039865"/>
    </source>
</evidence>
<keyword evidence="4 8" id="KW-0489">Methyltransferase</keyword>
<dbReference type="InterPro" id="IPR050082">
    <property type="entry name" value="RNA_methyltr_RlmE"/>
</dbReference>
<evidence type="ECO:0000313" key="13">
    <source>
        <dbReference type="EMBL" id="CDW82321.1"/>
    </source>
</evidence>
<comment type="catalytic activity">
    <reaction evidence="8">
        <text>a ribonucleotide in rRNA + S-adenosyl-L-methionine = a 2'-O-methylribonucleotide in rRNA + S-adenosyl-L-homocysteine + H(+)</text>
        <dbReference type="Rhea" id="RHEA:48628"/>
        <dbReference type="Rhea" id="RHEA-COMP:12164"/>
        <dbReference type="Rhea" id="RHEA-COMP:12165"/>
        <dbReference type="ChEBI" id="CHEBI:15378"/>
        <dbReference type="ChEBI" id="CHEBI:57856"/>
        <dbReference type="ChEBI" id="CHEBI:59789"/>
        <dbReference type="ChEBI" id="CHEBI:90675"/>
        <dbReference type="ChEBI" id="CHEBI:90676"/>
    </reaction>
</comment>
<feature type="region of interest" description="Disordered" evidence="9">
    <location>
        <begin position="429"/>
        <end position="482"/>
    </location>
</feature>
<dbReference type="FunCoup" id="A0A078AK98">
    <property type="interactions" value="407"/>
</dbReference>
<dbReference type="HAMAP" id="MF_03163">
    <property type="entry name" value="RNA_methyltr_E_SPB1"/>
    <property type="match status" value="1"/>
</dbReference>
<dbReference type="GO" id="GO:0008650">
    <property type="term" value="F:rRNA (uridine-2'-O-)-methyltransferase activity"/>
    <property type="evidence" value="ECO:0007669"/>
    <property type="project" value="TreeGrafter"/>
</dbReference>
<keyword evidence="8" id="KW-0175">Coiled coil</keyword>